<feature type="region of interest" description="Disordered" evidence="1">
    <location>
        <begin position="1"/>
        <end position="42"/>
    </location>
</feature>
<dbReference type="SUPFAM" id="SSF52540">
    <property type="entry name" value="P-loop containing nucleoside triphosphate hydrolases"/>
    <property type="match status" value="1"/>
</dbReference>
<dbReference type="Gene3D" id="3.40.50.300">
    <property type="entry name" value="P-loop containing nucleotide triphosphate hydrolases"/>
    <property type="match status" value="1"/>
</dbReference>
<name>K0SRS0_THAOC</name>
<dbReference type="PROSITE" id="PS50096">
    <property type="entry name" value="IQ"/>
    <property type="match status" value="1"/>
</dbReference>
<dbReference type="InterPro" id="IPR039904">
    <property type="entry name" value="TRANK1"/>
</dbReference>
<dbReference type="PANTHER" id="PTHR21529:SF4">
    <property type="entry name" value="TPR AND ANKYRIN REPEAT-CONTAINING PROTEIN 1"/>
    <property type="match status" value="1"/>
</dbReference>
<reference evidence="2 3" key="1">
    <citation type="journal article" date="2012" name="Genome Biol.">
        <title>Genome and low-iron response of an oceanic diatom adapted to chronic iron limitation.</title>
        <authorList>
            <person name="Lommer M."/>
            <person name="Specht M."/>
            <person name="Roy A.S."/>
            <person name="Kraemer L."/>
            <person name="Andreson R."/>
            <person name="Gutowska M.A."/>
            <person name="Wolf J."/>
            <person name="Bergner S.V."/>
            <person name="Schilhabel M.B."/>
            <person name="Klostermeier U.C."/>
            <person name="Beiko R.G."/>
            <person name="Rosenstiel P."/>
            <person name="Hippler M."/>
            <person name="Laroche J."/>
        </authorList>
    </citation>
    <scope>NUCLEOTIDE SEQUENCE [LARGE SCALE GENOMIC DNA]</scope>
    <source>
        <strain evidence="2 3">CCMP1005</strain>
    </source>
</reference>
<dbReference type="Proteomes" id="UP000266841">
    <property type="component" value="Unassembled WGS sequence"/>
</dbReference>
<sequence length="2368" mass="269885">MGKKSKKKGGASSKTSRKKKLAERREQQLLEADESSNQGHEHERPYFENDRVWFHHEDCWGDGSNSMMYRGIIQRVNNEGDGYVDVAPLQWLSDGSDKTVRIEHIRESSGKGQIIPDWCDMTLRFDVGDRVLCYVYGEWRPCVVSVVWPIGTLSSTSGRPPRSPTDDFPRYACSFQDEDGRCIIEKDDDDFIMEHPSVFRFSIGQKIVFNTKHARLPGAIMHKVRSQFPWLEGSITARDITGEAGYYTVYECKFKFGSKGDYFADIERDVDEHIASLSTDPRTRLLDSIVQDCERSHLSYLADAYEIDIDLFRDLAIRRAVDSASYNALTWLQMDRGIDVLSAKDEDGNSLLHQLATKPNVPKFFRKVGESLQQRGYCEEDCVDFVGKSCDKTWLDVLSKCNLKAFDIVLSLNSGAAICVMGYNFLDEDHEQRLRSLVSVDRVRTCIFERFLECRKYWRICSRMWYSVPSDKTYLSDLFSGDDASMIAKSVARFYVDWSHIGFIGRFDFTNLLRSCEQPRLVKLLYEADSRMFKCNVSFTSREDNSEFLQPQLANRDSRTDDLENKIELDKEKGEDEKKKSIFGSSHEDRLLKRRLQLISDEKCFPGRIEVFDFLWDKRPDLHAKLCILDAIVHRSGFIGHFVDRGILDLDAQASTYRQFKQKSAKMIFLDRGRIPPRLTTRVFLAYCSVQYDDLQSLEYLSTDDCLTTNIEGLNILQFACMQGRIEIAAYLGHKDSVFHVLASEPCGRKPFEGARAVHIAAKNAHTNLAEILLWLNSPELDMKKRGPEWWAKKSEHEHARDWALCREKPQALEKNTNRLLKLLESNASECQLKELIKCSKVFEEWREAGNVSTFDDQASFGLSLGEVLRKVCEHQSNNFALWLCGTLYFKRPYSGENRFWKEMGSDSENEKEPRLSRSDLLTIARENGFEDMKNCLSNPAMEDISVADPTMHHIFLAGLGHDLPRMRRICSHVTRVLAFCQIEALSTEAMQRLVLQDGLVDVFDELIRTRAIACDVMRQCSLVYLDDDDRSIVDVDVDYHTRPVNISLYVHQAYPKESPLGRLVLTNIRSFDRKSAYIILATEGYFDLLDYFLQNIEGWDSTAELNVCRIAAFFGHSTIIARFLDDTHHQFNSTLQDRQEQVVLGAAEALNPRDVMYYLDQFGPTILSSLSKADDYFVTVVTNAEAEEFADLSPPLTKSLLYAVLHNVCLDSDGSKQLVILGTLIEKFSFSDRIILAGLCFVLSCDLSDHYPSANVLNFIAAAVKHFQIDVVSNGEILRQSCKCIIDGHNYIERSDEDCVHLYLDWIKKMAERGVNIQALTASNSFGWRRSSIFAEYTALANEQIARWNRFDMIKNDSLLVSIQNAIESGEIHLSDRDRGGQLLTHVAAGYDRADVLEWLVTEKCMSLASLDGKSRNVLETAQAAKAVLASNWIKEYQSSRIIVNFLRRHHHKLLNAKRLDRRMQAATIVQRRCRGCLVRRRYSGAITSRMKDSQRFRYIWNKFICSSSKVSPTSWTQLREEHSDMNTNDFVFDESSFEDTDAQLSSALEKALLLDDTAGYVERDPTTDSSLDLSYPAHNNVDSSSTTAQSDPSWTSFQMTSHVVKFLKNGDPQYRRFLVRRLHQLATGESSRILKKRLKGCRTPIFETYLEQKSGFRILWTEEGSTKVIWFLSPHDRVSRLAKLIDDAKNRTARQLVPESVVAKLQNDQLIPPSHLREKVLLDVCGNTPLKLYDISHHNIQDIESTNWAPLLHLTDEEKDVVEAQGTVLLLGRSGTGKTVCICNKMECDRQHFQGDTTFKQLFVARSKRLTKYVQGVIGVQDSDQTQFRTFMELINELDATLQGSDDCFVPSQRIQFSRFKLEFFNSSSSNSTIVSPLVAWTVIRSLLKGSIEAFRSPHGVLPRESFTDVHVLGSKRCRVPAEVRNSVYDIFLAYEGYKKDRGLFDDCDRIRHLITRLGETKVSKPEVFERVSKSRVYVDEVQDYTQIELLLMFMVGSPVGMFLAGDPAQSVVEGTDLRFEEIRSGVLNCAGGFLDFLFHFFPSSAKALKKDYGLFQVSLGRVTLPFPHTDPNIIPFYQGSRPSVLHKLDAKMLKALLADKLMGAIVLVHDDSAVYWRRALDYSLVYGIREAKGLEFKTIILLDFFSELPASLQKPWRNIIFNRPGVDYEADYPLLSTYLKLLYTGITRCIERLFFVETKGSTAGDATVRFLTTNTVKRIGADAGKAGTLATRANATDVEALSMTADEFLTEGLNSAEAGELDEVEIGLAISALARAVWCFERAGNPKLASKARAHKISLEFRRGIEEFDNNHLETRAARIMESLKSEGLVREMNSVFYSVRPFLPQYTGEELEKHLTSRAYIPLV</sequence>
<gene>
    <name evidence="2" type="ORF">THAOC_11274</name>
</gene>
<dbReference type="InterPro" id="IPR036770">
    <property type="entry name" value="Ankyrin_rpt-contain_sf"/>
</dbReference>
<dbReference type="InterPro" id="IPR027417">
    <property type="entry name" value="P-loop_NTPase"/>
</dbReference>
<dbReference type="PANTHER" id="PTHR21529">
    <property type="entry name" value="MAMMARY TURMOR VIRUS RECEPTOR HOMOLOG 1, 2 MTVR1, 2"/>
    <property type="match status" value="1"/>
</dbReference>
<keyword evidence="3" id="KW-1185">Reference proteome</keyword>
<accession>K0SRS0</accession>
<evidence type="ECO:0000313" key="3">
    <source>
        <dbReference type="Proteomes" id="UP000266841"/>
    </source>
</evidence>
<comment type="caution">
    <text evidence="2">The sequence shown here is derived from an EMBL/GenBank/DDBJ whole genome shotgun (WGS) entry which is preliminary data.</text>
</comment>
<proteinExistence type="predicted"/>
<feature type="compositionally biased region" description="Basic residues" evidence="1">
    <location>
        <begin position="1"/>
        <end position="22"/>
    </location>
</feature>
<protein>
    <submittedName>
        <fullName evidence="2">Uncharacterized protein</fullName>
    </submittedName>
</protein>
<evidence type="ECO:0000313" key="2">
    <source>
        <dbReference type="EMBL" id="EJK67664.1"/>
    </source>
</evidence>
<organism evidence="2 3">
    <name type="scientific">Thalassiosira oceanica</name>
    <name type="common">Marine diatom</name>
    <dbReference type="NCBI Taxonomy" id="159749"/>
    <lineage>
        <taxon>Eukaryota</taxon>
        <taxon>Sar</taxon>
        <taxon>Stramenopiles</taxon>
        <taxon>Ochrophyta</taxon>
        <taxon>Bacillariophyta</taxon>
        <taxon>Coscinodiscophyceae</taxon>
        <taxon>Thalassiosirophycidae</taxon>
        <taxon>Thalassiosirales</taxon>
        <taxon>Thalassiosiraceae</taxon>
        <taxon>Thalassiosira</taxon>
    </lineage>
</organism>
<dbReference type="OrthoDB" id="44378at2759"/>
<dbReference type="eggNOG" id="ENOG502RVF5">
    <property type="taxonomic scope" value="Eukaryota"/>
</dbReference>
<evidence type="ECO:0000256" key="1">
    <source>
        <dbReference type="SAM" id="MobiDB-lite"/>
    </source>
</evidence>
<dbReference type="SUPFAM" id="SSF48403">
    <property type="entry name" value="Ankyrin repeat"/>
    <property type="match status" value="1"/>
</dbReference>
<dbReference type="EMBL" id="AGNL01012831">
    <property type="protein sequence ID" value="EJK67664.1"/>
    <property type="molecule type" value="Genomic_DNA"/>
</dbReference>